<dbReference type="PANTHER" id="PTHR21237">
    <property type="entry name" value="GRPE PROTEIN"/>
    <property type="match status" value="1"/>
</dbReference>
<dbReference type="InterPro" id="IPR009012">
    <property type="entry name" value="GrpE_head"/>
</dbReference>
<evidence type="ECO:0000256" key="3">
    <source>
        <dbReference type="HAMAP-Rule" id="MF_01151"/>
    </source>
</evidence>
<evidence type="ECO:0000256" key="2">
    <source>
        <dbReference type="ARBA" id="ARBA00023186"/>
    </source>
</evidence>
<reference evidence="5" key="1">
    <citation type="submission" date="2017-02" db="EMBL/GenBank/DDBJ databases">
        <title>Delving into the versatile metabolic prowess of the omnipresent phylum Bacteroidetes.</title>
        <authorList>
            <person name="Nobu M.K."/>
            <person name="Mei R."/>
            <person name="Narihiro T."/>
            <person name="Kuroda K."/>
            <person name="Liu W.-T."/>
        </authorList>
    </citation>
    <scope>NUCLEOTIDE SEQUENCE</scope>
    <source>
        <strain evidence="5">ADurb.Bin280</strain>
    </source>
</reference>
<dbReference type="GO" id="GO:0051082">
    <property type="term" value="F:unfolded protein binding"/>
    <property type="evidence" value="ECO:0007669"/>
    <property type="project" value="TreeGrafter"/>
</dbReference>
<name>A0A1V5SDY5_9BACT</name>
<dbReference type="GO" id="GO:0000774">
    <property type="term" value="F:adenyl-nucleotide exchange factor activity"/>
    <property type="evidence" value="ECO:0007669"/>
    <property type="project" value="InterPro"/>
</dbReference>
<dbReference type="Pfam" id="PF01025">
    <property type="entry name" value="GrpE"/>
    <property type="match status" value="1"/>
</dbReference>
<keyword evidence="2 3" id="KW-0143">Chaperone</keyword>
<evidence type="ECO:0000256" key="1">
    <source>
        <dbReference type="ARBA" id="ARBA00009054"/>
    </source>
</evidence>
<organism evidence="5">
    <name type="scientific">candidate division WS2 bacterium ADurb.Bin280</name>
    <dbReference type="NCBI Taxonomy" id="1852829"/>
    <lineage>
        <taxon>Bacteria</taxon>
        <taxon>candidate division WS2</taxon>
    </lineage>
</organism>
<dbReference type="PANTHER" id="PTHR21237:SF23">
    <property type="entry name" value="GRPE PROTEIN HOMOLOG, MITOCHONDRIAL"/>
    <property type="match status" value="1"/>
</dbReference>
<dbReference type="HAMAP" id="MF_01151">
    <property type="entry name" value="GrpE"/>
    <property type="match status" value="1"/>
</dbReference>
<dbReference type="Gene3D" id="3.90.20.20">
    <property type="match status" value="1"/>
</dbReference>
<comment type="caution">
    <text evidence="5">The sequence shown here is derived from an EMBL/GenBank/DDBJ whole genome shotgun (WGS) entry which is preliminary data.</text>
</comment>
<dbReference type="GO" id="GO:0051087">
    <property type="term" value="F:protein-folding chaperone binding"/>
    <property type="evidence" value="ECO:0007669"/>
    <property type="project" value="InterPro"/>
</dbReference>
<keyword evidence="3 5" id="KW-0346">Stress response</keyword>
<gene>
    <name evidence="3" type="primary">grpE</name>
    <name evidence="5" type="ORF">BWY43_00365</name>
</gene>
<keyword evidence="3" id="KW-0963">Cytoplasm</keyword>
<comment type="function">
    <text evidence="3">Participates actively in the response to hyperosmotic and heat shock by preventing the aggregation of stress-denatured proteins, in association with DnaK and GrpE. It is the nucleotide exchange factor for DnaK and may function as a thermosensor. Unfolded proteins bind initially to DnaJ; upon interaction with the DnaJ-bound protein, DnaK hydrolyzes its bound ATP, resulting in the formation of a stable complex. GrpE releases ADP from DnaK; ATP binding to DnaK triggers the release of the substrate protein, thus completing the reaction cycle. Several rounds of ATP-dependent interactions between DnaJ, DnaK and GrpE are required for fully efficient folding.</text>
</comment>
<proteinExistence type="inferred from homology"/>
<dbReference type="Gene3D" id="2.30.22.10">
    <property type="entry name" value="Head domain of nucleotide exchange factor GrpE"/>
    <property type="match status" value="1"/>
</dbReference>
<accession>A0A1V5SDY5</accession>
<dbReference type="InterPro" id="IPR000740">
    <property type="entry name" value="GrpE"/>
</dbReference>
<dbReference type="InterPro" id="IPR013805">
    <property type="entry name" value="GrpE_CC"/>
</dbReference>
<dbReference type="GO" id="GO:0006457">
    <property type="term" value="P:protein folding"/>
    <property type="evidence" value="ECO:0007669"/>
    <property type="project" value="InterPro"/>
</dbReference>
<comment type="similarity">
    <text evidence="1 3 4">Belongs to the GrpE family.</text>
</comment>
<dbReference type="PRINTS" id="PR00773">
    <property type="entry name" value="GRPEPROTEIN"/>
</dbReference>
<sequence>MNKKDSKQKQIEDLKAGWQRTQADFENYKKRVEQEKALWRDQARSETFAQLLPLLDNISLATNHLPEKISSEPWVQGIVHIGRQIDQQLGELGITKIQAKAKDAFDHNIHEAIETRQDKSYNDGEIIEIISDGYLNGQKVIRPARVIVCKNE</sequence>
<dbReference type="GO" id="GO:0042803">
    <property type="term" value="F:protein homodimerization activity"/>
    <property type="evidence" value="ECO:0007669"/>
    <property type="project" value="InterPro"/>
</dbReference>
<dbReference type="EMBL" id="MWBO01000023">
    <property type="protein sequence ID" value="OQA52697.1"/>
    <property type="molecule type" value="Genomic_DNA"/>
</dbReference>
<evidence type="ECO:0000256" key="4">
    <source>
        <dbReference type="RuleBase" id="RU004478"/>
    </source>
</evidence>
<protein>
    <recommendedName>
        <fullName evidence="3">Protein GrpE</fullName>
    </recommendedName>
    <alternativeName>
        <fullName evidence="3">HSP-70 cofactor</fullName>
    </alternativeName>
</protein>
<dbReference type="GO" id="GO:0005737">
    <property type="term" value="C:cytoplasm"/>
    <property type="evidence" value="ECO:0007669"/>
    <property type="project" value="UniProtKB-SubCell"/>
</dbReference>
<evidence type="ECO:0000313" key="5">
    <source>
        <dbReference type="EMBL" id="OQA52697.1"/>
    </source>
</evidence>
<comment type="subcellular location">
    <subcellularLocation>
        <location evidence="3">Cytoplasm</location>
    </subcellularLocation>
</comment>
<comment type="subunit">
    <text evidence="3">Homodimer.</text>
</comment>
<dbReference type="SUPFAM" id="SSF58014">
    <property type="entry name" value="Coiled-coil domain of nucleotide exchange factor GrpE"/>
    <property type="match status" value="1"/>
</dbReference>
<dbReference type="SUPFAM" id="SSF51064">
    <property type="entry name" value="Head domain of nucleotide exchange factor GrpE"/>
    <property type="match status" value="1"/>
</dbReference>
<dbReference type="CDD" id="cd00446">
    <property type="entry name" value="GrpE"/>
    <property type="match status" value="1"/>
</dbReference>
<dbReference type="AlphaFoldDB" id="A0A1V5SDY5"/>
<dbReference type="Proteomes" id="UP000485367">
    <property type="component" value="Unassembled WGS sequence"/>
</dbReference>